<organism evidence="1 2">
    <name type="scientific">Microseira wollei NIES-4236</name>
    <dbReference type="NCBI Taxonomy" id="2530354"/>
    <lineage>
        <taxon>Bacteria</taxon>
        <taxon>Bacillati</taxon>
        <taxon>Cyanobacteriota</taxon>
        <taxon>Cyanophyceae</taxon>
        <taxon>Oscillatoriophycideae</taxon>
        <taxon>Aerosakkonematales</taxon>
        <taxon>Aerosakkonemataceae</taxon>
        <taxon>Microseira</taxon>
    </lineage>
</organism>
<reference evidence="1" key="1">
    <citation type="submission" date="2019-10" db="EMBL/GenBank/DDBJ databases">
        <title>Draft genome sequece of Microseira wollei NIES-4236.</title>
        <authorList>
            <person name="Yamaguchi H."/>
            <person name="Suzuki S."/>
            <person name="Kawachi M."/>
        </authorList>
    </citation>
    <scope>NUCLEOTIDE SEQUENCE</scope>
    <source>
        <strain evidence="1">NIES-4236</strain>
    </source>
</reference>
<accession>A0AAV3X724</accession>
<protein>
    <submittedName>
        <fullName evidence="1">Uncharacterized protein</fullName>
    </submittedName>
</protein>
<name>A0AAV3X724_9CYAN</name>
<comment type="caution">
    <text evidence="1">The sequence shown here is derived from an EMBL/GenBank/DDBJ whole genome shotgun (WGS) entry which is preliminary data.</text>
</comment>
<dbReference type="EMBL" id="BLAY01000049">
    <property type="protein sequence ID" value="GET38672.1"/>
    <property type="molecule type" value="Genomic_DNA"/>
</dbReference>
<proteinExistence type="predicted"/>
<dbReference type="AlphaFoldDB" id="A0AAV3X724"/>
<dbReference type="Proteomes" id="UP001050975">
    <property type="component" value="Unassembled WGS sequence"/>
</dbReference>
<dbReference type="RefSeq" id="WP_226582726.1">
    <property type="nucleotide sequence ID" value="NZ_BLAY01000049.1"/>
</dbReference>
<gene>
    <name evidence="1" type="ORF">MiSe_34310</name>
</gene>
<sequence>MSDRNYTESLELDLGLIIRALQCKSKSLIEFCQNTLNCIKGGEYAKTIFSAALLEVYETEPDTFDWVVENLYDLDTYTEWLDEFVFSIVQKLIQKKFVLGEDFSLTCTRKIIVSKKLKTSLARNSSKLDRFLLKKILIVVD</sequence>
<evidence type="ECO:0000313" key="1">
    <source>
        <dbReference type="EMBL" id="GET38672.1"/>
    </source>
</evidence>
<evidence type="ECO:0000313" key="2">
    <source>
        <dbReference type="Proteomes" id="UP001050975"/>
    </source>
</evidence>
<keyword evidence="2" id="KW-1185">Reference proteome</keyword>